<feature type="transmembrane region" description="Helical" evidence="6">
    <location>
        <begin position="108"/>
        <end position="128"/>
    </location>
</feature>
<feature type="transmembrane region" description="Helical" evidence="6">
    <location>
        <begin position="171"/>
        <end position="189"/>
    </location>
</feature>
<protein>
    <submittedName>
        <fullName evidence="8">Cation diffusion facilitator family transporter</fullName>
    </submittedName>
</protein>
<sequence length="208" mass="22518">MSGCCAAEAKNRKERRLLWTVLIFNAVMFVVEFAAGWIANSSGLMADSLDMLADALVYAVGLFAVGKSLQHKAKAALFNGSLQLTLGVLILADVAKKMYFSVSPQTDIMTSISLLALAVNVLCFALLYQHRKGDINLRASWICSRNDMIANVGVLLAAFMVSWFGAAWPDWLIGTIIASLIIYSATNVIKDARQSIKTNEDVKSGCCG</sequence>
<accession>A0ABV1RF80</accession>
<evidence type="ECO:0000313" key="9">
    <source>
        <dbReference type="Proteomes" id="UP001467690"/>
    </source>
</evidence>
<evidence type="ECO:0000313" key="8">
    <source>
        <dbReference type="EMBL" id="MER2491584.1"/>
    </source>
</evidence>
<name>A0ABV1RF80_9ALTE</name>
<comment type="subcellular location">
    <subcellularLocation>
        <location evidence="1">Membrane</location>
        <topology evidence="1">Multi-pass membrane protein</topology>
    </subcellularLocation>
</comment>
<keyword evidence="4 6" id="KW-1133">Transmembrane helix</keyword>
<comment type="caution">
    <text evidence="8">The sequence shown here is derived from an EMBL/GenBank/DDBJ whole genome shotgun (WGS) entry which is preliminary data.</text>
</comment>
<keyword evidence="3" id="KW-0406">Ion transport</keyword>
<evidence type="ECO:0000256" key="3">
    <source>
        <dbReference type="ARBA" id="ARBA00022906"/>
    </source>
</evidence>
<feature type="transmembrane region" description="Helical" evidence="6">
    <location>
        <begin position="148"/>
        <end position="165"/>
    </location>
</feature>
<feature type="transmembrane region" description="Helical" evidence="6">
    <location>
        <begin position="51"/>
        <end position="69"/>
    </location>
</feature>
<keyword evidence="2 6" id="KW-0812">Transmembrane</keyword>
<evidence type="ECO:0000259" key="7">
    <source>
        <dbReference type="Pfam" id="PF01545"/>
    </source>
</evidence>
<dbReference type="PANTHER" id="PTHR11562:SF17">
    <property type="entry name" value="RE54080P-RELATED"/>
    <property type="match status" value="1"/>
</dbReference>
<gene>
    <name evidence="8" type="ORF">ABS311_06785</name>
</gene>
<evidence type="ECO:0000256" key="5">
    <source>
        <dbReference type="ARBA" id="ARBA00023136"/>
    </source>
</evidence>
<evidence type="ECO:0000256" key="2">
    <source>
        <dbReference type="ARBA" id="ARBA00022692"/>
    </source>
</evidence>
<keyword evidence="5 6" id="KW-0472">Membrane</keyword>
<keyword evidence="3" id="KW-0864">Zinc transport</keyword>
<dbReference type="RefSeq" id="WP_350401173.1">
    <property type="nucleotide sequence ID" value="NZ_JBELOE010000136.1"/>
</dbReference>
<dbReference type="Gene3D" id="1.20.1510.10">
    <property type="entry name" value="Cation efflux protein transmembrane domain"/>
    <property type="match status" value="1"/>
</dbReference>
<keyword evidence="3" id="KW-0862">Zinc</keyword>
<dbReference type="Proteomes" id="UP001467690">
    <property type="component" value="Unassembled WGS sequence"/>
</dbReference>
<keyword evidence="9" id="KW-1185">Reference proteome</keyword>
<feature type="transmembrane region" description="Helical" evidence="6">
    <location>
        <begin position="17"/>
        <end position="39"/>
    </location>
</feature>
<dbReference type="InterPro" id="IPR058533">
    <property type="entry name" value="Cation_efflux_TM"/>
</dbReference>
<dbReference type="InterPro" id="IPR050681">
    <property type="entry name" value="CDF/SLC30A"/>
</dbReference>
<feature type="domain" description="Cation efflux protein transmembrane" evidence="7">
    <location>
        <begin position="19"/>
        <end position="195"/>
    </location>
</feature>
<dbReference type="SUPFAM" id="SSF161111">
    <property type="entry name" value="Cation efflux protein transmembrane domain-like"/>
    <property type="match status" value="1"/>
</dbReference>
<dbReference type="InterPro" id="IPR027469">
    <property type="entry name" value="Cation_efflux_TMD_sf"/>
</dbReference>
<proteinExistence type="predicted"/>
<evidence type="ECO:0000256" key="4">
    <source>
        <dbReference type="ARBA" id="ARBA00022989"/>
    </source>
</evidence>
<dbReference type="EMBL" id="JBELOE010000136">
    <property type="protein sequence ID" value="MER2491584.1"/>
    <property type="molecule type" value="Genomic_DNA"/>
</dbReference>
<keyword evidence="3" id="KW-0813">Transport</keyword>
<dbReference type="Pfam" id="PF01545">
    <property type="entry name" value="Cation_efflux"/>
    <property type="match status" value="1"/>
</dbReference>
<dbReference type="PANTHER" id="PTHR11562">
    <property type="entry name" value="CATION EFFLUX PROTEIN/ ZINC TRANSPORTER"/>
    <property type="match status" value="1"/>
</dbReference>
<organism evidence="8 9">
    <name type="scientific">Catenovulum sediminis</name>
    <dbReference type="NCBI Taxonomy" id="1740262"/>
    <lineage>
        <taxon>Bacteria</taxon>
        <taxon>Pseudomonadati</taxon>
        <taxon>Pseudomonadota</taxon>
        <taxon>Gammaproteobacteria</taxon>
        <taxon>Alteromonadales</taxon>
        <taxon>Alteromonadaceae</taxon>
        <taxon>Catenovulum</taxon>
    </lineage>
</organism>
<reference evidence="8 9" key="1">
    <citation type="submission" date="2024-06" db="EMBL/GenBank/DDBJ databases">
        <authorList>
            <person name="Chen R.Y."/>
        </authorList>
    </citation>
    <scope>NUCLEOTIDE SEQUENCE [LARGE SCALE GENOMIC DNA]</scope>
    <source>
        <strain evidence="8 9">D2</strain>
    </source>
</reference>
<evidence type="ECO:0000256" key="1">
    <source>
        <dbReference type="ARBA" id="ARBA00004141"/>
    </source>
</evidence>
<evidence type="ECO:0000256" key="6">
    <source>
        <dbReference type="SAM" id="Phobius"/>
    </source>
</evidence>
<feature type="transmembrane region" description="Helical" evidence="6">
    <location>
        <begin position="76"/>
        <end position="96"/>
    </location>
</feature>